<dbReference type="Proteomes" id="UP000179164">
    <property type="component" value="Unassembled WGS sequence"/>
</dbReference>
<protein>
    <submittedName>
        <fullName evidence="1">Uncharacterized protein</fullName>
    </submittedName>
</protein>
<proteinExistence type="predicted"/>
<accession>A0A1G2B0T8</accession>
<dbReference type="STRING" id="1798543.A2898_04375"/>
<gene>
    <name evidence="1" type="ORF">A2898_04375</name>
</gene>
<sequence>MEAPELTTEIIKNIQKKMENPSLTYEEFESLIDEVISEFIEDGRMTEDEDSVVLRENLQSSFPEIAENARIENEDNV</sequence>
<evidence type="ECO:0000313" key="2">
    <source>
        <dbReference type="Proteomes" id="UP000179164"/>
    </source>
</evidence>
<evidence type="ECO:0000313" key="1">
    <source>
        <dbReference type="EMBL" id="OGY82802.1"/>
    </source>
</evidence>
<reference evidence="1 2" key="1">
    <citation type="journal article" date="2016" name="Nat. Commun.">
        <title>Thousands of microbial genomes shed light on interconnected biogeochemical processes in an aquifer system.</title>
        <authorList>
            <person name="Anantharaman K."/>
            <person name="Brown C.T."/>
            <person name="Hug L.A."/>
            <person name="Sharon I."/>
            <person name="Castelle C.J."/>
            <person name="Probst A.J."/>
            <person name="Thomas B.C."/>
            <person name="Singh A."/>
            <person name="Wilkins M.J."/>
            <person name="Karaoz U."/>
            <person name="Brodie E.L."/>
            <person name="Williams K.H."/>
            <person name="Hubbard S.S."/>
            <person name="Banfield J.F."/>
        </authorList>
    </citation>
    <scope>NUCLEOTIDE SEQUENCE [LARGE SCALE GENOMIC DNA]</scope>
</reference>
<dbReference type="EMBL" id="MHKE01000017">
    <property type="protein sequence ID" value="OGY82802.1"/>
    <property type="molecule type" value="Genomic_DNA"/>
</dbReference>
<name>A0A1G2B0T8_9BACT</name>
<organism evidence="1 2">
    <name type="scientific">Candidatus Kerfeldbacteria bacterium RIFCSPLOWO2_01_FULL_48_11</name>
    <dbReference type="NCBI Taxonomy" id="1798543"/>
    <lineage>
        <taxon>Bacteria</taxon>
        <taxon>Candidatus Kerfeldiibacteriota</taxon>
    </lineage>
</organism>
<comment type="caution">
    <text evidence="1">The sequence shown here is derived from an EMBL/GenBank/DDBJ whole genome shotgun (WGS) entry which is preliminary data.</text>
</comment>
<dbReference type="AlphaFoldDB" id="A0A1G2B0T8"/>